<gene>
    <name evidence="4" type="ORF">C8Q69DRAFT_509230</name>
</gene>
<dbReference type="CDD" id="cd00322">
    <property type="entry name" value="FNR_like"/>
    <property type="match status" value="1"/>
</dbReference>
<dbReference type="PROSITE" id="PS51384">
    <property type="entry name" value="FAD_FR"/>
    <property type="match status" value="1"/>
</dbReference>
<proteinExistence type="predicted"/>
<evidence type="ECO:0000256" key="2">
    <source>
        <dbReference type="ARBA" id="ARBA00023027"/>
    </source>
</evidence>
<dbReference type="GO" id="GO:0005739">
    <property type="term" value="C:mitochondrion"/>
    <property type="evidence" value="ECO:0007669"/>
    <property type="project" value="TreeGrafter"/>
</dbReference>
<dbReference type="AlphaFoldDB" id="A0A443HNC0"/>
<feature type="domain" description="FAD-binding FR-type" evidence="3">
    <location>
        <begin position="21"/>
        <end position="184"/>
    </location>
</feature>
<dbReference type="PANTHER" id="PTHR46505:SF1">
    <property type="entry name" value="OXIDOREDUCTASE NAD-BINDING DOMAIN-CONTAINING PROTEIN 1"/>
    <property type="match status" value="1"/>
</dbReference>
<keyword evidence="5" id="KW-1185">Reference proteome</keyword>
<dbReference type="SUPFAM" id="SSF52343">
    <property type="entry name" value="Ferredoxin reductase-like, C-terminal NADP-linked domain"/>
    <property type="match status" value="1"/>
</dbReference>
<keyword evidence="2" id="KW-0520">NAD</keyword>
<dbReference type="Proteomes" id="UP000283841">
    <property type="component" value="Unassembled WGS sequence"/>
</dbReference>
<reference evidence="4 5" key="1">
    <citation type="journal article" date="2018" name="Front. Microbiol.">
        <title>Genomic and genetic insights into a cosmopolitan fungus, Paecilomyces variotii (Eurotiales).</title>
        <authorList>
            <person name="Urquhart A.S."/>
            <person name="Mondo S.J."/>
            <person name="Makela M.R."/>
            <person name="Hane J.K."/>
            <person name="Wiebenga A."/>
            <person name="He G."/>
            <person name="Mihaltcheva S."/>
            <person name="Pangilinan J."/>
            <person name="Lipzen A."/>
            <person name="Barry K."/>
            <person name="de Vries R.P."/>
            <person name="Grigoriev I.V."/>
            <person name="Idnurm A."/>
        </authorList>
    </citation>
    <scope>NUCLEOTIDE SEQUENCE [LARGE SCALE GENOMIC DNA]</scope>
    <source>
        <strain evidence="4 5">CBS 101075</strain>
    </source>
</reference>
<dbReference type="GO" id="GO:0016491">
    <property type="term" value="F:oxidoreductase activity"/>
    <property type="evidence" value="ECO:0007669"/>
    <property type="project" value="UniProtKB-KW"/>
</dbReference>
<dbReference type="InterPro" id="IPR017927">
    <property type="entry name" value="FAD-bd_FR_type"/>
</dbReference>
<dbReference type="VEuPathDB" id="FungiDB:C8Q69DRAFT_509230"/>
<evidence type="ECO:0000256" key="1">
    <source>
        <dbReference type="ARBA" id="ARBA00023002"/>
    </source>
</evidence>
<protein>
    <recommendedName>
        <fullName evidence="3">FAD-binding FR-type domain-containing protein</fullName>
    </recommendedName>
</protein>
<evidence type="ECO:0000313" key="4">
    <source>
        <dbReference type="EMBL" id="RWQ93280.1"/>
    </source>
</evidence>
<name>A0A443HNC0_BYSSP</name>
<dbReference type="Gene3D" id="3.40.50.80">
    <property type="entry name" value="Nucleotide-binding domain of ferredoxin-NADP reductase (FNR) module"/>
    <property type="match status" value="1"/>
</dbReference>
<evidence type="ECO:0000259" key="3">
    <source>
        <dbReference type="PROSITE" id="PS51384"/>
    </source>
</evidence>
<dbReference type="EMBL" id="RCNU01000010">
    <property type="protein sequence ID" value="RWQ93280.1"/>
    <property type="molecule type" value="Genomic_DNA"/>
</dbReference>
<dbReference type="STRING" id="264951.A0A443HNC0"/>
<dbReference type="Pfam" id="PF08030">
    <property type="entry name" value="NAD_binding_6"/>
    <property type="match status" value="1"/>
</dbReference>
<organism evidence="4 5">
    <name type="scientific">Byssochlamys spectabilis</name>
    <name type="common">Paecilomyces variotii</name>
    <dbReference type="NCBI Taxonomy" id="264951"/>
    <lineage>
        <taxon>Eukaryota</taxon>
        <taxon>Fungi</taxon>
        <taxon>Dikarya</taxon>
        <taxon>Ascomycota</taxon>
        <taxon>Pezizomycotina</taxon>
        <taxon>Eurotiomycetes</taxon>
        <taxon>Eurotiomycetidae</taxon>
        <taxon>Eurotiales</taxon>
        <taxon>Thermoascaceae</taxon>
        <taxon>Paecilomyces</taxon>
    </lineage>
</organism>
<evidence type="ECO:0000313" key="5">
    <source>
        <dbReference type="Proteomes" id="UP000283841"/>
    </source>
</evidence>
<dbReference type="GeneID" id="39602352"/>
<dbReference type="PANTHER" id="PTHR46505">
    <property type="entry name" value="OXIDOREDUCTASE NAD-BINDING DOMAIN-CONTAINING PROTEIN 1"/>
    <property type="match status" value="1"/>
</dbReference>
<accession>A0A443HNC0</accession>
<dbReference type="InterPro" id="IPR052128">
    <property type="entry name" value="Oxidoreductase_NAD-binding"/>
</dbReference>
<dbReference type="InterPro" id="IPR013121">
    <property type="entry name" value="Fe_red_NAD-bd_6"/>
</dbReference>
<dbReference type="RefSeq" id="XP_028482925.1">
    <property type="nucleotide sequence ID" value="XM_028633075.1"/>
</dbReference>
<sequence>MSTREDSIPHELRTAAEPRQNKLYPVRISQIDQVNPSIRLLRLALPPGGDQTDEGEIKLISRGYLDQADPNPEQFTFLPGQWLDVFIPSISHAGGFTITSTPADAHLLPSPEPPTESLSIEEEDLPPVRSTGRTPYVELAVQNAPSNPAAAWLWRPKEEILGKELNVRVGGSFIWPPAGFNTKDIRNVVFIAGGVGINPLISILSHLKNDDTATLSPGTEVHFLYSTRLPPSKSVSNFQAALDQILFLSRIREIIHSHAPSRRLRISLDLFLTNLNEYPDLKISTPQDMKIHDRRITAEDLKTAVTGSSGDETGTGTVCYICGPPPMTDELADKLKGMVGSERVSYEKWW</sequence>
<dbReference type="InterPro" id="IPR039261">
    <property type="entry name" value="FNR_nucleotide-bd"/>
</dbReference>
<comment type="caution">
    <text evidence="4">The sequence shown here is derived from an EMBL/GenBank/DDBJ whole genome shotgun (WGS) entry which is preliminary data.</text>
</comment>
<keyword evidence="1" id="KW-0560">Oxidoreductase</keyword>